<feature type="region of interest" description="Disordered" evidence="1">
    <location>
        <begin position="1"/>
        <end position="24"/>
    </location>
</feature>
<reference evidence="2 3" key="1">
    <citation type="submission" date="2022-01" db="EMBL/GenBank/DDBJ databases">
        <authorList>
            <person name="Xiong W."/>
            <person name="Schranz E."/>
        </authorList>
    </citation>
    <scope>NUCLEOTIDE SEQUENCE [LARGE SCALE GENOMIC DNA]</scope>
</reference>
<evidence type="ECO:0000256" key="1">
    <source>
        <dbReference type="SAM" id="MobiDB-lite"/>
    </source>
</evidence>
<keyword evidence="3" id="KW-1185">Reference proteome</keyword>
<gene>
    <name evidence="2" type="ORF">LVIROSA_LOCUS10020</name>
</gene>
<dbReference type="SUPFAM" id="SSF81606">
    <property type="entry name" value="PP2C-like"/>
    <property type="match status" value="1"/>
</dbReference>
<feature type="compositionally biased region" description="Low complexity" evidence="1">
    <location>
        <begin position="1"/>
        <end position="16"/>
    </location>
</feature>
<protein>
    <recommendedName>
        <fullName evidence="4">Protein-serine/threonine phosphatase</fullName>
    </recommendedName>
</protein>
<name>A0AAU9MF12_9ASTR</name>
<dbReference type="InterPro" id="IPR000222">
    <property type="entry name" value="PP2C_BS"/>
</dbReference>
<organism evidence="2 3">
    <name type="scientific">Lactuca virosa</name>
    <dbReference type="NCBI Taxonomy" id="75947"/>
    <lineage>
        <taxon>Eukaryota</taxon>
        <taxon>Viridiplantae</taxon>
        <taxon>Streptophyta</taxon>
        <taxon>Embryophyta</taxon>
        <taxon>Tracheophyta</taxon>
        <taxon>Spermatophyta</taxon>
        <taxon>Magnoliopsida</taxon>
        <taxon>eudicotyledons</taxon>
        <taxon>Gunneridae</taxon>
        <taxon>Pentapetalae</taxon>
        <taxon>asterids</taxon>
        <taxon>campanulids</taxon>
        <taxon>Asterales</taxon>
        <taxon>Asteraceae</taxon>
        <taxon>Cichorioideae</taxon>
        <taxon>Cichorieae</taxon>
        <taxon>Lactucinae</taxon>
        <taxon>Lactuca</taxon>
    </lineage>
</organism>
<evidence type="ECO:0000313" key="3">
    <source>
        <dbReference type="Proteomes" id="UP001157418"/>
    </source>
</evidence>
<comment type="caution">
    <text evidence="2">The sequence shown here is derived from an EMBL/GenBank/DDBJ whole genome shotgun (WGS) entry which is preliminary data.</text>
</comment>
<dbReference type="AlphaFoldDB" id="A0AAU9MF12"/>
<dbReference type="GO" id="GO:0043169">
    <property type="term" value="F:cation binding"/>
    <property type="evidence" value="ECO:0007669"/>
    <property type="project" value="InterPro"/>
</dbReference>
<evidence type="ECO:0000313" key="2">
    <source>
        <dbReference type="EMBL" id="CAH1422704.1"/>
    </source>
</evidence>
<dbReference type="InterPro" id="IPR036457">
    <property type="entry name" value="PPM-type-like_dom_sf"/>
</dbReference>
<accession>A0AAU9MF12</accession>
<dbReference type="Gene3D" id="3.60.40.10">
    <property type="entry name" value="PPM-type phosphatase domain"/>
    <property type="match status" value="1"/>
</dbReference>
<dbReference type="Proteomes" id="UP001157418">
    <property type="component" value="Unassembled WGS sequence"/>
</dbReference>
<evidence type="ECO:0008006" key="4">
    <source>
        <dbReference type="Google" id="ProtNLM"/>
    </source>
</evidence>
<dbReference type="PROSITE" id="PS01032">
    <property type="entry name" value="PPM_1"/>
    <property type="match status" value="1"/>
</dbReference>
<proteinExistence type="predicted"/>
<sequence>MASGSSSPASDGSSRISESEPDSPILKMSDDSYFHDLKVVIGLPAVAAGGKGLMGKDDMGSKDGDGVLAPANEGQQCIGRSNEWLICGFCTDQGKRRYMEDRYVIMPTFLSLRCNTFGGCTAPQCEYALEMSPVHYFAIFDGHGGWQVRK</sequence>
<dbReference type="EMBL" id="CAKMRJ010001112">
    <property type="protein sequence ID" value="CAH1422704.1"/>
    <property type="molecule type" value="Genomic_DNA"/>
</dbReference>